<evidence type="ECO:0000256" key="8">
    <source>
        <dbReference type="PROSITE-ProRule" id="PRU00206"/>
    </source>
</evidence>
<dbReference type="AlphaFoldDB" id="A0A9J7MBC5"/>
<keyword evidence="5" id="KW-0677">Repeat</keyword>
<evidence type="ECO:0000256" key="2">
    <source>
        <dbReference type="ARBA" id="ARBA00022525"/>
    </source>
</evidence>
<dbReference type="RefSeq" id="XP_035697778.1">
    <property type="nucleotide sequence ID" value="XM_035841885.1"/>
</dbReference>
<evidence type="ECO:0000256" key="1">
    <source>
        <dbReference type="ARBA" id="ARBA00004613"/>
    </source>
</evidence>
<keyword evidence="3" id="KW-0053">Apoptosis</keyword>
<protein>
    <submittedName>
        <fullName evidence="12">Tumor necrosis factor receptor superfamily member 11B-like</fullName>
    </submittedName>
</protein>
<evidence type="ECO:0000256" key="9">
    <source>
        <dbReference type="SAM" id="SignalP"/>
    </source>
</evidence>
<dbReference type="InterPro" id="IPR052459">
    <property type="entry name" value="TNFRSF_decoy_receptor"/>
</dbReference>
<sequence length="180" mass="19403">MLAAKLCIGISIVIVAVVASLPVSSQATETPDWCPDDSTGTFQLPSGVICNLCPPGTYVTQDCTADNPNPQCENCTATRHYNPCYSYADRCNTCSDCSPILDDGRDGMVDGEECTPTRDRVCTCPSNAYWDFQTASCKAKTLCDEGYGVAHIATYKTDTVCIECVDGTFSDEKSLTQHSF</sequence>
<reference evidence="11" key="1">
    <citation type="journal article" date="2020" name="Nat. Ecol. Evol.">
        <title>Deeply conserved synteny resolves early events in vertebrate evolution.</title>
        <authorList>
            <person name="Simakov O."/>
            <person name="Marletaz F."/>
            <person name="Yue J.X."/>
            <person name="O'Connell B."/>
            <person name="Jenkins J."/>
            <person name="Brandt A."/>
            <person name="Calef R."/>
            <person name="Tung C.H."/>
            <person name="Huang T.K."/>
            <person name="Schmutz J."/>
            <person name="Satoh N."/>
            <person name="Yu J.K."/>
            <person name="Putnam N.H."/>
            <person name="Green R.E."/>
            <person name="Rokhsar D.S."/>
        </authorList>
    </citation>
    <scope>NUCLEOTIDE SEQUENCE [LARGE SCALE GENOMIC DNA]</scope>
    <source>
        <strain evidence="11">S238N-H82</strain>
    </source>
</reference>
<feature type="domain" description="TNFR-Cys" evidence="10">
    <location>
        <begin position="74"/>
        <end position="122"/>
    </location>
</feature>
<comment type="caution">
    <text evidence="8">Lacks conserved residue(s) required for the propagation of feature annotation.</text>
</comment>
<dbReference type="GO" id="GO:0005576">
    <property type="term" value="C:extracellular region"/>
    <property type="evidence" value="ECO:0007669"/>
    <property type="project" value="UniProtKB-SubCell"/>
</dbReference>
<dbReference type="PANTHER" id="PTHR23097">
    <property type="entry name" value="TUMOR NECROSIS FACTOR RECEPTOR SUPERFAMILY MEMBER"/>
    <property type="match status" value="1"/>
</dbReference>
<dbReference type="PROSITE" id="PS50050">
    <property type="entry name" value="TNFR_NGFR_2"/>
    <property type="match status" value="1"/>
</dbReference>
<evidence type="ECO:0000259" key="10">
    <source>
        <dbReference type="PROSITE" id="PS50050"/>
    </source>
</evidence>
<keyword evidence="6" id="KW-1015">Disulfide bond</keyword>
<evidence type="ECO:0000256" key="5">
    <source>
        <dbReference type="ARBA" id="ARBA00022737"/>
    </source>
</evidence>
<evidence type="ECO:0000256" key="7">
    <source>
        <dbReference type="ARBA" id="ARBA00023180"/>
    </source>
</evidence>
<dbReference type="SMART" id="SM00208">
    <property type="entry name" value="TNFR"/>
    <property type="match status" value="3"/>
</dbReference>
<feature type="signal peptide" evidence="9">
    <location>
        <begin position="1"/>
        <end position="27"/>
    </location>
</feature>
<evidence type="ECO:0000256" key="3">
    <source>
        <dbReference type="ARBA" id="ARBA00022703"/>
    </source>
</evidence>
<feature type="repeat" description="TNFR-Cys" evidence="8">
    <location>
        <begin position="74"/>
        <end position="122"/>
    </location>
</feature>
<keyword evidence="7" id="KW-0325">Glycoprotein</keyword>
<dbReference type="Proteomes" id="UP000001554">
    <property type="component" value="Chromosome 14"/>
</dbReference>
<dbReference type="GeneID" id="118430851"/>
<keyword evidence="4 9" id="KW-0732">Signal</keyword>
<proteinExistence type="predicted"/>
<reference evidence="12" key="2">
    <citation type="submission" date="2025-08" db="UniProtKB">
        <authorList>
            <consortium name="RefSeq"/>
        </authorList>
    </citation>
    <scope>IDENTIFICATION</scope>
    <source>
        <strain evidence="12">S238N-H82</strain>
        <tissue evidence="12">Testes</tissue>
    </source>
</reference>
<evidence type="ECO:0000256" key="6">
    <source>
        <dbReference type="ARBA" id="ARBA00023157"/>
    </source>
</evidence>
<dbReference type="OrthoDB" id="10031141at2759"/>
<accession>A0A9J7MBC5</accession>
<keyword evidence="11" id="KW-1185">Reference proteome</keyword>
<comment type="subcellular location">
    <subcellularLocation>
        <location evidence="1">Secreted</location>
    </subcellularLocation>
</comment>
<keyword evidence="2" id="KW-0964">Secreted</keyword>
<dbReference type="OMA" id="PCNESND"/>
<dbReference type="KEGG" id="bfo:118430851"/>
<organism evidence="11 12">
    <name type="scientific">Branchiostoma floridae</name>
    <name type="common">Florida lancelet</name>
    <name type="synonym">Amphioxus</name>
    <dbReference type="NCBI Taxonomy" id="7739"/>
    <lineage>
        <taxon>Eukaryota</taxon>
        <taxon>Metazoa</taxon>
        <taxon>Chordata</taxon>
        <taxon>Cephalochordata</taxon>
        <taxon>Leptocardii</taxon>
        <taxon>Amphioxiformes</taxon>
        <taxon>Branchiostomatidae</taxon>
        <taxon>Branchiostoma</taxon>
    </lineage>
</organism>
<gene>
    <name evidence="12" type="primary">LOC118430851</name>
</gene>
<evidence type="ECO:0000313" key="12">
    <source>
        <dbReference type="RefSeq" id="XP_035697778.1"/>
    </source>
</evidence>
<dbReference type="InterPro" id="IPR001368">
    <property type="entry name" value="TNFR/NGFR_Cys_rich_reg"/>
</dbReference>
<feature type="chain" id="PRO_5039930803" evidence="9">
    <location>
        <begin position="28"/>
        <end position="180"/>
    </location>
</feature>
<dbReference type="PANTHER" id="PTHR23097:SF181">
    <property type="entry name" value="CASPASE-8-LIKE"/>
    <property type="match status" value="1"/>
</dbReference>
<name>A0A9J7MBC5_BRAFL</name>
<dbReference type="SUPFAM" id="SSF57586">
    <property type="entry name" value="TNF receptor-like"/>
    <property type="match status" value="2"/>
</dbReference>
<evidence type="ECO:0000313" key="11">
    <source>
        <dbReference type="Proteomes" id="UP000001554"/>
    </source>
</evidence>
<evidence type="ECO:0000256" key="4">
    <source>
        <dbReference type="ARBA" id="ARBA00022729"/>
    </source>
</evidence>
<dbReference type="Gene3D" id="2.10.50.10">
    <property type="entry name" value="Tumor Necrosis Factor Receptor, subunit A, domain 2"/>
    <property type="match status" value="2"/>
</dbReference>
<dbReference type="GO" id="GO:0006915">
    <property type="term" value="P:apoptotic process"/>
    <property type="evidence" value="ECO:0007669"/>
    <property type="project" value="UniProtKB-KW"/>
</dbReference>